<gene>
    <name evidence="1" type="ORF">ABIE19_002831</name>
</gene>
<evidence type="ECO:0000313" key="1">
    <source>
        <dbReference type="EMBL" id="MET4684882.1"/>
    </source>
</evidence>
<protein>
    <submittedName>
        <fullName evidence="1">Excisionase family DNA binding protein</fullName>
    </submittedName>
</protein>
<sequence>MPTLLTIEEAAERLAVPYKSLRRAAVQHGHLIRIGRAIRIDADMLPDLVARCRQPVGQG</sequence>
<dbReference type="Proteomes" id="UP001549313">
    <property type="component" value="Unassembled WGS sequence"/>
</dbReference>
<name>A0ABV2RG41_9CAUL</name>
<comment type="caution">
    <text evidence="1">The sequence shown here is derived from an EMBL/GenBank/DDBJ whole genome shotgun (WGS) entry which is preliminary data.</text>
</comment>
<dbReference type="EMBL" id="JBEPTF010000004">
    <property type="protein sequence ID" value="MET4684882.1"/>
    <property type="molecule type" value="Genomic_DNA"/>
</dbReference>
<keyword evidence="2" id="KW-1185">Reference proteome</keyword>
<organism evidence="1 2">
    <name type="scientific">Brevundimonas faecalis</name>
    <dbReference type="NCBI Taxonomy" id="947378"/>
    <lineage>
        <taxon>Bacteria</taxon>
        <taxon>Pseudomonadati</taxon>
        <taxon>Pseudomonadota</taxon>
        <taxon>Alphaproteobacteria</taxon>
        <taxon>Caulobacterales</taxon>
        <taxon>Caulobacteraceae</taxon>
        <taxon>Brevundimonas</taxon>
    </lineage>
</organism>
<dbReference type="RefSeq" id="WP_354089846.1">
    <property type="nucleotide sequence ID" value="NZ_JBEPTF010000004.1"/>
</dbReference>
<evidence type="ECO:0000313" key="2">
    <source>
        <dbReference type="Proteomes" id="UP001549313"/>
    </source>
</evidence>
<proteinExistence type="predicted"/>
<reference evidence="1 2" key="1">
    <citation type="submission" date="2024-06" db="EMBL/GenBank/DDBJ databases">
        <title>Sorghum-associated microbial communities from plants grown in Nebraska, USA.</title>
        <authorList>
            <person name="Schachtman D."/>
        </authorList>
    </citation>
    <scope>NUCLEOTIDE SEQUENCE [LARGE SCALE GENOMIC DNA]</scope>
    <source>
        <strain evidence="1 2">2814</strain>
    </source>
</reference>
<accession>A0ABV2RG41</accession>